<accession>A0A4R8DTF8</accession>
<proteinExistence type="predicted"/>
<dbReference type="Gene3D" id="3.10.450.360">
    <property type="match status" value="1"/>
</dbReference>
<keyword evidence="1" id="KW-0732">Signal</keyword>
<dbReference type="EMBL" id="SODV01000001">
    <property type="protein sequence ID" value="TDX00431.1"/>
    <property type="molecule type" value="Genomic_DNA"/>
</dbReference>
<dbReference type="OrthoDB" id="668972at2"/>
<dbReference type="SUPFAM" id="SSF160574">
    <property type="entry name" value="BT0923-like"/>
    <property type="match status" value="1"/>
</dbReference>
<dbReference type="AlphaFoldDB" id="A0A4R8DTF8"/>
<evidence type="ECO:0000313" key="2">
    <source>
        <dbReference type="EMBL" id="TDX00431.1"/>
    </source>
</evidence>
<dbReference type="Proteomes" id="UP000294498">
    <property type="component" value="Unassembled WGS sequence"/>
</dbReference>
<gene>
    <name evidence="2" type="ORF">EDB95_1455</name>
</gene>
<protein>
    <submittedName>
        <fullName evidence="2">Putative PepSY-like beta-lactamase-inhibitor</fullName>
    </submittedName>
</protein>
<reference evidence="2 3" key="1">
    <citation type="submission" date="2019-03" db="EMBL/GenBank/DDBJ databases">
        <title>Genomic Encyclopedia of Type Strains, Phase IV (KMG-IV): sequencing the most valuable type-strain genomes for metagenomic binning, comparative biology and taxonomic classification.</title>
        <authorList>
            <person name="Goeker M."/>
        </authorList>
    </citation>
    <scope>NUCLEOTIDE SEQUENCE [LARGE SCALE GENOMIC DNA]</scope>
    <source>
        <strain evidence="2 3">DSM 100059</strain>
    </source>
</reference>
<evidence type="ECO:0000256" key="1">
    <source>
        <dbReference type="SAM" id="SignalP"/>
    </source>
</evidence>
<feature type="signal peptide" evidence="1">
    <location>
        <begin position="1"/>
        <end position="23"/>
    </location>
</feature>
<comment type="caution">
    <text evidence="2">The sequence shown here is derived from an EMBL/GenBank/DDBJ whole genome shotgun (WGS) entry which is preliminary data.</text>
</comment>
<evidence type="ECO:0000313" key="3">
    <source>
        <dbReference type="Proteomes" id="UP000294498"/>
    </source>
</evidence>
<keyword evidence="3" id="KW-1185">Reference proteome</keyword>
<name>A0A4R8DTF8_9BACT</name>
<feature type="chain" id="PRO_5020830536" evidence="1">
    <location>
        <begin position="24"/>
        <end position="151"/>
    </location>
</feature>
<organism evidence="2 3">
    <name type="scientific">Dinghuibacter silviterrae</name>
    <dbReference type="NCBI Taxonomy" id="1539049"/>
    <lineage>
        <taxon>Bacteria</taxon>
        <taxon>Pseudomonadati</taxon>
        <taxon>Bacteroidota</taxon>
        <taxon>Chitinophagia</taxon>
        <taxon>Chitinophagales</taxon>
        <taxon>Chitinophagaceae</taxon>
        <taxon>Dinghuibacter</taxon>
    </lineage>
</organism>
<sequence>MTMYKLIALLLICPAFFLGSAQAQFRKIPGEVTDAFRKQYPNATGATWSDKISYFQAEFKLDSGAYLARYDKTGQWKGSERTITADQLPPAVKDGYDKSIYTDTWQVKEYTVLYKPGNVMEYRLLVRKSGIQKKYLYFNASGKMLEGTSTL</sequence>